<comment type="subunit">
    <text evidence="4 16">Homodimer.</text>
</comment>
<dbReference type="AlphaFoldDB" id="A0A4D6YF03"/>
<dbReference type="Proteomes" id="UP000298782">
    <property type="component" value="Chromosome"/>
</dbReference>
<reference evidence="18 19" key="1">
    <citation type="submission" date="2018-12" db="EMBL/GenBank/DDBJ databases">
        <authorList>
            <person name="Chong R.A."/>
        </authorList>
    </citation>
    <scope>NUCLEOTIDE SEQUENCE [LARGE SCALE GENOMIC DNA]</scope>
    <source>
        <strain evidence="18 19">Tca</strain>
    </source>
</reference>
<evidence type="ECO:0000256" key="3">
    <source>
        <dbReference type="ARBA" id="ARBA00006746"/>
    </source>
</evidence>
<dbReference type="GO" id="GO:0008777">
    <property type="term" value="F:acetylornithine deacetylase activity"/>
    <property type="evidence" value="ECO:0007669"/>
    <property type="project" value="TreeGrafter"/>
</dbReference>
<keyword evidence="13 16" id="KW-0170">Cobalt</keyword>
<evidence type="ECO:0000256" key="13">
    <source>
        <dbReference type="ARBA" id="ARBA00023285"/>
    </source>
</evidence>
<organism evidence="18 19">
    <name type="scientific">Buchnera aphidicola</name>
    <name type="common">Thelaxes californica</name>
    <dbReference type="NCBI Taxonomy" id="1315998"/>
    <lineage>
        <taxon>Bacteria</taxon>
        <taxon>Pseudomonadati</taxon>
        <taxon>Pseudomonadota</taxon>
        <taxon>Gammaproteobacteria</taxon>
        <taxon>Enterobacterales</taxon>
        <taxon>Erwiniaceae</taxon>
        <taxon>Buchnera</taxon>
    </lineage>
</organism>
<gene>
    <name evidence="16 18" type="primary">dapE</name>
    <name evidence="18" type="ORF">D9V80_00420</name>
</gene>
<comment type="similarity">
    <text evidence="3 16">Belongs to the peptidase M20A family. DapE subfamily.</text>
</comment>
<evidence type="ECO:0000313" key="19">
    <source>
        <dbReference type="Proteomes" id="UP000298782"/>
    </source>
</evidence>
<evidence type="ECO:0000256" key="12">
    <source>
        <dbReference type="ARBA" id="ARBA00023154"/>
    </source>
</evidence>
<dbReference type="GO" id="GO:0008270">
    <property type="term" value="F:zinc ion binding"/>
    <property type="evidence" value="ECO:0007669"/>
    <property type="project" value="UniProtKB-UniRule"/>
</dbReference>
<dbReference type="InterPro" id="IPR036264">
    <property type="entry name" value="Bact_exopeptidase_dim_dom"/>
</dbReference>
<dbReference type="OrthoDB" id="9809784at2"/>
<protein>
    <recommendedName>
        <fullName evidence="6 16">Succinyl-diaminopimelate desuccinylase</fullName>
        <shortName evidence="16">SDAP desuccinylase</shortName>
        <ecNumber evidence="5 16">3.5.1.18</ecNumber>
    </recommendedName>
    <alternativeName>
        <fullName evidence="14 16">N-succinyl-LL-2,6-diaminoheptanedioate amidohydrolase</fullName>
    </alternativeName>
</protein>
<keyword evidence="12 16" id="KW-0457">Lysine biosynthesis</keyword>
<dbReference type="UniPathway" id="UPA00034">
    <property type="reaction ID" value="UER00021"/>
</dbReference>
<evidence type="ECO:0000259" key="17">
    <source>
        <dbReference type="Pfam" id="PF07687"/>
    </source>
</evidence>
<name>A0A4D6YF03_9GAMM</name>
<dbReference type="GO" id="GO:0006526">
    <property type="term" value="P:L-arginine biosynthetic process"/>
    <property type="evidence" value="ECO:0007669"/>
    <property type="project" value="TreeGrafter"/>
</dbReference>
<feature type="domain" description="Peptidase M20 dimerisation" evidence="17">
    <location>
        <begin position="176"/>
        <end position="283"/>
    </location>
</feature>
<evidence type="ECO:0000256" key="10">
    <source>
        <dbReference type="ARBA" id="ARBA00022833"/>
    </source>
</evidence>
<accession>A0A4D6YF03</accession>
<dbReference type="InterPro" id="IPR011650">
    <property type="entry name" value="Peptidase_M20_dimer"/>
</dbReference>
<feature type="binding site" evidence="16">
    <location>
        <position position="66"/>
    </location>
    <ligand>
        <name>Zn(2+)</name>
        <dbReference type="ChEBI" id="CHEBI:29105"/>
        <label>1</label>
    </ligand>
</feature>
<evidence type="ECO:0000256" key="11">
    <source>
        <dbReference type="ARBA" id="ARBA00022915"/>
    </source>
</evidence>
<dbReference type="NCBIfam" id="NF009557">
    <property type="entry name" value="PRK13009.1"/>
    <property type="match status" value="1"/>
</dbReference>
<feature type="binding site" evidence="16">
    <location>
        <position position="99"/>
    </location>
    <ligand>
        <name>Zn(2+)</name>
        <dbReference type="ChEBI" id="CHEBI:29105"/>
        <label>1</label>
    </ligand>
</feature>
<dbReference type="HAMAP" id="MF_01690">
    <property type="entry name" value="DapE"/>
    <property type="match status" value="1"/>
</dbReference>
<feature type="binding site" evidence="16">
    <location>
        <position position="349"/>
    </location>
    <ligand>
        <name>Zn(2+)</name>
        <dbReference type="ChEBI" id="CHEBI:29105"/>
        <label>2</label>
    </ligand>
</feature>
<dbReference type="GO" id="GO:0019877">
    <property type="term" value="P:diaminopimelate biosynthetic process"/>
    <property type="evidence" value="ECO:0007669"/>
    <property type="project" value="UniProtKB-UniRule"/>
</dbReference>
<keyword evidence="7 16" id="KW-0028">Amino-acid biosynthesis</keyword>
<comment type="pathway">
    <text evidence="2 16">Amino-acid biosynthesis; L-lysine biosynthesis via DAP pathway; LL-2,6-diaminopimelate from (S)-tetrahydrodipicolinate (succinylase route): step 3/3.</text>
</comment>
<feature type="binding site" evidence="16">
    <location>
        <position position="99"/>
    </location>
    <ligand>
        <name>Zn(2+)</name>
        <dbReference type="ChEBI" id="CHEBI:29105"/>
        <label>2</label>
    </ligand>
</feature>
<evidence type="ECO:0000256" key="8">
    <source>
        <dbReference type="ARBA" id="ARBA00022723"/>
    </source>
</evidence>
<feature type="active site" description="Proton acceptor" evidence="16">
    <location>
        <position position="134"/>
    </location>
</feature>
<dbReference type="RefSeq" id="WP_158353142.1">
    <property type="nucleotide sequence ID" value="NZ_CP034852.1"/>
</dbReference>
<dbReference type="InterPro" id="IPR002933">
    <property type="entry name" value="Peptidase_M20"/>
</dbReference>
<dbReference type="InterPro" id="IPR005941">
    <property type="entry name" value="DapE_proteobac"/>
</dbReference>
<dbReference type="NCBIfam" id="TIGR01246">
    <property type="entry name" value="dapE_proteo"/>
    <property type="match status" value="1"/>
</dbReference>
<dbReference type="GO" id="GO:0009089">
    <property type="term" value="P:lysine biosynthetic process via diaminopimelate"/>
    <property type="evidence" value="ECO:0007669"/>
    <property type="project" value="UniProtKB-UniRule"/>
</dbReference>
<keyword evidence="9 16" id="KW-0378">Hydrolase</keyword>
<keyword evidence="8 16" id="KW-0479">Metal-binding</keyword>
<comment type="function">
    <text evidence="16">Catalyzes the hydrolysis of N-succinyl-L,L-diaminopimelic acid (SDAP), forming succinate and LL-2,6-diaminopimelate (DAP), an intermediate involved in the bacterial biosynthesis of lysine and meso-diaminopimelic acid, an essential component of bacterial cell walls.</text>
</comment>
<evidence type="ECO:0000256" key="5">
    <source>
        <dbReference type="ARBA" id="ARBA00011921"/>
    </source>
</evidence>
<evidence type="ECO:0000256" key="6">
    <source>
        <dbReference type="ARBA" id="ARBA00022391"/>
    </source>
</evidence>
<evidence type="ECO:0000256" key="9">
    <source>
        <dbReference type="ARBA" id="ARBA00022801"/>
    </source>
</evidence>
<dbReference type="CDD" id="cd03891">
    <property type="entry name" value="M20_DapE_proteobac"/>
    <property type="match status" value="1"/>
</dbReference>
<evidence type="ECO:0000313" key="18">
    <source>
        <dbReference type="EMBL" id="QCI26633.1"/>
    </source>
</evidence>
<evidence type="ECO:0000256" key="2">
    <source>
        <dbReference type="ARBA" id="ARBA00005130"/>
    </source>
</evidence>
<comment type="cofactor">
    <cofactor evidence="16">
        <name>Zn(2+)</name>
        <dbReference type="ChEBI" id="CHEBI:29105"/>
    </cofactor>
    <cofactor evidence="16">
        <name>Co(2+)</name>
        <dbReference type="ChEBI" id="CHEBI:48828"/>
    </cofactor>
    <text evidence="16">Binds 2 Zn(2+) or Co(2+) ions per subunit.</text>
</comment>
<proteinExistence type="inferred from homology"/>
<keyword evidence="10 16" id="KW-0862">Zinc</keyword>
<evidence type="ECO:0000256" key="16">
    <source>
        <dbReference type="HAMAP-Rule" id="MF_01690"/>
    </source>
</evidence>
<dbReference type="Pfam" id="PF07687">
    <property type="entry name" value="M20_dimer"/>
    <property type="match status" value="1"/>
</dbReference>
<dbReference type="SUPFAM" id="SSF53187">
    <property type="entry name" value="Zn-dependent exopeptidases"/>
    <property type="match status" value="1"/>
</dbReference>
<dbReference type="PANTHER" id="PTHR43808:SF31">
    <property type="entry name" value="N-ACETYL-L-CITRULLINE DEACETYLASE"/>
    <property type="match status" value="1"/>
</dbReference>
<evidence type="ECO:0000256" key="14">
    <source>
        <dbReference type="ARBA" id="ARBA00031891"/>
    </source>
</evidence>
<dbReference type="Gene3D" id="3.40.630.10">
    <property type="entry name" value="Zn peptidases"/>
    <property type="match status" value="2"/>
</dbReference>
<dbReference type="Pfam" id="PF01546">
    <property type="entry name" value="Peptidase_M20"/>
    <property type="match status" value="1"/>
</dbReference>
<comment type="cofactor">
    <cofactor evidence="1">
        <name>Co(2+)</name>
        <dbReference type="ChEBI" id="CHEBI:48828"/>
    </cofactor>
</comment>
<feature type="binding site" evidence="16">
    <location>
        <position position="135"/>
    </location>
    <ligand>
        <name>Zn(2+)</name>
        <dbReference type="ChEBI" id="CHEBI:29105"/>
        <label>2</label>
    </ligand>
</feature>
<feature type="binding site" evidence="16">
    <location>
        <position position="163"/>
    </location>
    <ligand>
        <name>Zn(2+)</name>
        <dbReference type="ChEBI" id="CHEBI:29105"/>
        <label>1</label>
    </ligand>
</feature>
<reference evidence="18 19" key="2">
    <citation type="submission" date="2019-05" db="EMBL/GenBank/DDBJ databases">
        <title>Genome evolution of the obligate endosymbiont Buchnera aphidicola.</title>
        <authorList>
            <person name="Moran N.A."/>
        </authorList>
    </citation>
    <scope>NUCLEOTIDE SEQUENCE [LARGE SCALE GENOMIC DNA]</scope>
    <source>
        <strain evidence="18 19">Tca</strain>
    </source>
</reference>
<evidence type="ECO:0000256" key="4">
    <source>
        <dbReference type="ARBA" id="ARBA00011738"/>
    </source>
</evidence>
<dbReference type="EMBL" id="CP034852">
    <property type="protein sequence ID" value="QCI26633.1"/>
    <property type="molecule type" value="Genomic_DNA"/>
</dbReference>
<evidence type="ECO:0000256" key="7">
    <source>
        <dbReference type="ARBA" id="ARBA00022605"/>
    </source>
</evidence>
<evidence type="ECO:0000256" key="15">
    <source>
        <dbReference type="ARBA" id="ARBA00051301"/>
    </source>
</evidence>
<keyword evidence="19" id="KW-1185">Reference proteome</keyword>
<dbReference type="PANTHER" id="PTHR43808">
    <property type="entry name" value="ACETYLORNITHINE DEACETYLASE"/>
    <property type="match status" value="1"/>
</dbReference>
<dbReference type="SUPFAM" id="SSF55031">
    <property type="entry name" value="Bacterial exopeptidase dimerisation domain"/>
    <property type="match status" value="1"/>
</dbReference>
<comment type="catalytic activity">
    <reaction evidence="15 16">
        <text>N-succinyl-(2S,6S)-2,6-diaminopimelate + H2O = (2S,6S)-2,6-diaminopimelate + succinate</text>
        <dbReference type="Rhea" id="RHEA:22608"/>
        <dbReference type="ChEBI" id="CHEBI:15377"/>
        <dbReference type="ChEBI" id="CHEBI:30031"/>
        <dbReference type="ChEBI" id="CHEBI:57609"/>
        <dbReference type="ChEBI" id="CHEBI:58087"/>
        <dbReference type="EC" id="3.5.1.18"/>
    </reaction>
</comment>
<dbReference type="GO" id="GO:0009014">
    <property type="term" value="F:succinyl-diaminopimelate desuccinylase activity"/>
    <property type="evidence" value="ECO:0007669"/>
    <property type="project" value="UniProtKB-UniRule"/>
</dbReference>
<feature type="active site" evidence="16">
    <location>
        <position position="68"/>
    </location>
</feature>
<evidence type="ECO:0000256" key="1">
    <source>
        <dbReference type="ARBA" id="ARBA00001941"/>
    </source>
</evidence>
<dbReference type="InterPro" id="IPR050072">
    <property type="entry name" value="Peptidase_M20A"/>
</dbReference>
<dbReference type="GO" id="GO:0050897">
    <property type="term" value="F:cobalt ion binding"/>
    <property type="evidence" value="ECO:0007669"/>
    <property type="project" value="UniProtKB-UniRule"/>
</dbReference>
<dbReference type="EC" id="3.5.1.18" evidence="5 16"/>
<sequence length="376" mass="42375">MLSDITKLTQELVQIPSISPYDKGCQKILIDRLLKLDFNVEEININNTNNFWAYKGSGKTFAFLGHTDVVPPGNLNLWNTHPFQGIIKNNCLYGRGAADMKGSLAAMIIAIERFFLKNHGLYKGRIAFLVTSDEEDKGIDGIAQVINILKEKKEKIDYCLVGEPTSTNYIGDIIKNGRRGSVNIELVIKGIQGHIAYPHLSINPIHKSLPFLVDLMNKEWDQGNHNFPPTMLQISNIKVDTEKNNVTPGEIIINFNLRTNGIRDIEDIKNNIQKLLSQYNLKYSIYYNISAKPYFTKPGILIDIVQQAVFKETGNFPKNSTSGGTSDGRFLSDLGSEVIELGLINRTIHQINENVQLLDLKILSRIYQNILELIMV</sequence>
<keyword evidence="11 16" id="KW-0220">Diaminopimelate biosynthesis</keyword>